<evidence type="ECO:0000313" key="3">
    <source>
        <dbReference type="EMBL" id="CAF0831134.1"/>
    </source>
</evidence>
<evidence type="ECO:0000313" key="2">
    <source>
        <dbReference type="EMBL" id="CAF0829995.1"/>
    </source>
</evidence>
<proteinExistence type="predicted"/>
<dbReference type="EMBL" id="CAJNOL010000085">
    <property type="protein sequence ID" value="CAF0831134.1"/>
    <property type="molecule type" value="Genomic_DNA"/>
</dbReference>
<protein>
    <submittedName>
        <fullName evidence="4">Uncharacterized protein</fullName>
    </submittedName>
</protein>
<gene>
    <name evidence="2" type="ORF">JXQ802_LOCUS5640</name>
    <name evidence="3" type="ORF">JXQ802_LOCUS5698</name>
    <name evidence="4" type="ORF">PYM288_LOCUS7339</name>
</gene>
<evidence type="ECO:0000313" key="5">
    <source>
        <dbReference type="Proteomes" id="UP000663854"/>
    </source>
</evidence>
<comment type="caution">
    <text evidence="4">The sequence shown here is derived from an EMBL/GenBank/DDBJ whole genome shotgun (WGS) entry which is preliminary data.</text>
</comment>
<reference evidence="4" key="1">
    <citation type="submission" date="2021-02" db="EMBL/GenBank/DDBJ databases">
        <authorList>
            <person name="Nowell W R."/>
        </authorList>
    </citation>
    <scope>NUCLEOTIDE SEQUENCE</scope>
</reference>
<feature type="signal peptide" evidence="1">
    <location>
        <begin position="1"/>
        <end position="18"/>
    </location>
</feature>
<dbReference type="Proteomes" id="UP000663870">
    <property type="component" value="Unassembled WGS sequence"/>
</dbReference>
<keyword evidence="6" id="KW-1185">Reference proteome</keyword>
<organism evidence="4 5">
    <name type="scientific">Rotaria sordida</name>
    <dbReference type="NCBI Taxonomy" id="392033"/>
    <lineage>
        <taxon>Eukaryota</taxon>
        <taxon>Metazoa</taxon>
        <taxon>Spiralia</taxon>
        <taxon>Gnathifera</taxon>
        <taxon>Rotifera</taxon>
        <taxon>Eurotatoria</taxon>
        <taxon>Bdelloidea</taxon>
        <taxon>Philodinida</taxon>
        <taxon>Philodinidae</taxon>
        <taxon>Rotaria</taxon>
    </lineage>
</organism>
<keyword evidence="1" id="KW-0732">Signal</keyword>
<name>A0A813WWR9_9BILA</name>
<accession>A0A813WWR9</accession>
<dbReference type="Proteomes" id="UP000663854">
    <property type="component" value="Unassembled WGS sequence"/>
</dbReference>
<evidence type="ECO:0000313" key="4">
    <source>
        <dbReference type="EMBL" id="CAF0856613.1"/>
    </source>
</evidence>
<dbReference type="AlphaFoldDB" id="A0A813WWR9"/>
<evidence type="ECO:0000313" key="6">
    <source>
        <dbReference type="Proteomes" id="UP000663870"/>
    </source>
</evidence>
<dbReference type="EMBL" id="CAJNOH010000088">
    <property type="protein sequence ID" value="CAF0856613.1"/>
    <property type="molecule type" value="Genomic_DNA"/>
</dbReference>
<dbReference type="EMBL" id="CAJNOL010000084">
    <property type="protein sequence ID" value="CAF0829995.1"/>
    <property type="molecule type" value="Genomic_DNA"/>
</dbReference>
<feature type="chain" id="PRO_5036223410" evidence="1">
    <location>
        <begin position="19"/>
        <end position="230"/>
    </location>
</feature>
<sequence length="230" mass="23330">MKAVLAVIFFACIAGSMATNPAQVLGPIIAQGQSLINTIINQVKEQALGLAQQVLGQLSSVVSSLGGRTDIFQGILSQFSTVLSAAAQQLLGNLNGILGSVSGLFGGRAELNIAGIFSDFLQSIQGSITGLGQHLLNQGLSAVLGGLGGARAFGDIFAGLSNQFATIFNAAQAAVSGVVGNIVQVGSGILDASKPHWEQLQEQLVGHGVNVLGSLSETINNLHGTITGGR</sequence>
<evidence type="ECO:0000256" key="1">
    <source>
        <dbReference type="SAM" id="SignalP"/>
    </source>
</evidence>